<proteinExistence type="predicted"/>
<dbReference type="OrthoDB" id="643766at2"/>
<evidence type="ECO:0000313" key="4">
    <source>
        <dbReference type="EMBL" id="EKY03589.1"/>
    </source>
</evidence>
<dbReference type="PANTHER" id="PTHR30273">
    <property type="entry name" value="PERIPLASMIC SIGNAL SENSOR AND SIGMA FACTOR ACTIVATOR FECR-RELATED"/>
    <property type="match status" value="1"/>
</dbReference>
<dbReference type="InterPro" id="IPR012373">
    <property type="entry name" value="Ferrdict_sens_TM"/>
</dbReference>
<evidence type="ECO:0000313" key="5">
    <source>
        <dbReference type="Proteomes" id="UP000010433"/>
    </source>
</evidence>
<sequence length="313" mass="36089">MNTDLLQRYVAGDVSEKEALEVAKWIAESDEHLREYRSVRKLQDVLLWRNEAENVLYKKSSSTASLKYWGVRLLRVAAVVLVVFSITYWWTRREIRQYSAPQQSIHTPNGQRAELILADGTRVWLNSNTTLRYNDFTSANIREVELNGEGYFSVAKNPDKPFIVRTNRYHIKVLGTEFNVSAYASTSVWSASLVRGKIDIDAADGSRLMELEPNTEAYLENGNLMKRGLNASESAFKWRKGQICFDNQSMQNIIRKLESSYDVRIIVHNKNILQSRYTGTFSVRDGVSHILDVLSTYEHFSYTLEKDNRIIIN</sequence>
<dbReference type="PIRSF" id="PIRSF018266">
    <property type="entry name" value="FecR"/>
    <property type="match status" value="1"/>
</dbReference>
<gene>
    <name evidence="4" type="ORF">HMPREF9151_00308</name>
</gene>
<evidence type="ECO:0000259" key="2">
    <source>
        <dbReference type="Pfam" id="PF04773"/>
    </source>
</evidence>
<comment type="caution">
    <text evidence="4">The sequence shown here is derived from an EMBL/GenBank/DDBJ whole genome shotgun (WGS) entry which is preliminary data.</text>
</comment>
<dbReference type="STRING" id="1127699.HMPREF9151_00308"/>
<dbReference type="PATRIC" id="fig|1127699.3.peg.279"/>
<feature type="domain" description="FecR protein" evidence="2">
    <location>
        <begin position="104"/>
        <end position="197"/>
    </location>
</feature>
<organism evidence="4 5">
    <name type="scientific">Hoylesella saccharolytica F0055</name>
    <dbReference type="NCBI Taxonomy" id="1127699"/>
    <lineage>
        <taxon>Bacteria</taxon>
        <taxon>Pseudomonadati</taxon>
        <taxon>Bacteroidota</taxon>
        <taxon>Bacteroidia</taxon>
        <taxon>Bacteroidales</taxon>
        <taxon>Prevotellaceae</taxon>
        <taxon>Hoylesella</taxon>
    </lineage>
</organism>
<evidence type="ECO:0000256" key="1">
    <source>
        <dbReference type="SAM" id="Phobius"/>
    </source>
</evidence>
<protein>
    <submittedName>
        <fullName evidence="4">Sigma factor regulatory protein, FecR/PupR family</fullName>
    </submittedName>
</protein>
<dbReference type="Proteomes" id="UP000010433">
    <property type="component" value="Unassembled WGS sequence"/>
</dbReference>
<keyword evidence="1" id="KW-0812">Transmembrane</keyword>
<dbReference type="GO" id="GO:0016989">
    <property type="term" value="F:sigma factor antagonist activity"/>
    <property type="evidence" value="ECO:0007669"/>
    <property type="project" value="TreeGrafter"/>
</dbReference>
<dbReference type="RefSeq" id="WP_009163483.1">
    <property type="nucleotide sequence ID" value="NZ_KB291029.1"/>
</dbReference>
<keyword evidence="1" id="KW-0472">Membrane</keyword>
<accession>L1NJ82</accession>
<dbReference type="InterPro" id="IPR006860">
    <property type="entry name" value="FecR"/>
</dbReference>
<dbReference type="HOGENOM" id="CLU_050192_2_3_10"/>
<keyword evidence="5" id="KW-1185">Reference proteome</keyword>
<evidence type="ECO:0000259" key="3">
    <source>
        <dbReference type="Pfam" id="PF16344"/>
    </source>
</evidence>
<dbReference type="InterPro" id="IPR032508">
    <property type="entry name" value="FecR_C"/>
</dbReference>
<keyword evidence="1" id="KW-1133">Transmembrane helix</keyword>
<dbReference type="Gene3D" id="3.55.50.30">
    <property type="match status" value="1"/>
</dbReference>
<dbReference type="Pfam" id="PF16344">
    <property type="entry name" value="FecR_C"/>
    <property type="match status" value="1"/>
</dbReference>
<dbReference type="Gene3D" id="2.60.120.1440">
    <property type="match status" value="1"/>
</dbReference>
<feature type="transmembrane region" description="Helical" evidence="1">
    <location>
        <begin position="69"/>
        <end position="90"/>
    </location>
</feature>
<dbReference type="EMBL" id="AMEP01000030">
    <property type="protein sequence ID" value="EKY03589.1"/>
    <property type="molecule type" value="Genomic_DNA"/>
</dbReference>
<reference evidence="4 5" key="1">
    <citation type="submission" date="2012-05" db="EMBL/GenBank/DDBJ databases">
        <authorList>
            <person name="Weinstock G."/>
            <person name="Sodergren E."/>
            <person name="Lobos E.A."/>
            <person name="Fulton L."/>
            <person name="Fulton R."/>
            <person name="Courtney L."/>
            <person name="Fronick C."/>
            <person name="O'Laughlin M."/>
            <person name="Godfrey J."/>
            <person name="Wilson R.M."/>
            <person name="Miner T."/>
            <person name="Farmer C."/>
            <person name="Delehaunty K."/>
            <person name="Cordes M."/>
            <person name="Minx P."/>
            <person name="Tomlinson C."/>
            <person name="Chen J."/>
            <person name="Wollam A."/>
            <person name="Pepin K.H."/>
            <person name="Bhonagiri V."/>
            <person name="Zhang X."/>
            <person name="Suruliraj S."/>
            <person name="Warren W."/>
            <person name="Mitreva M."/>
            <person name="Mardis E.R."/>
            <person name="Wilson R.K."/>
        </authorList>
    </citation>
    <scope>NUCLEOTIDE SEQUENCE [LARGE SCALE GENOMIC DNA]</scope>
    <source>
        <strain evidence="4 5">F0055</strain>
    </source>
</reference>
<dbReference type="Pfam" id="PF04773">
    <property type="entry name" value="FecR"/>
    <property type="match status" value="1"/>
</dbReference>
<dbReference type="PANTHER" id="PTHR30273:SF2">
    <property type="entry name" value="PROTEIN FECR"/>
    <property type="match status" value="1"/>
</dbReference>
<feature type="domain" description="Protein FecR C-terminal" evidence="3">
    <location>
        <begin position="243"/>
        <end position="312"/>
    </location>
</feature>
<name>L1NJ82_9BACT</name>
<dbReference type="AlphaFoldDB" id="L1NJ82"/>